<evidence type="ECO:0000313" key="2">
    <source>
        <dbReference type="Proteomes" id="UP000821865"/>
    </source>
</evidence>
<keyword evidence="2" id="KW-1185">Reference proteome</keyword>
<reference evidence="1" key="1">
    <citation type="submission" date="2020-05" db="EMBL/GenBank/DDBJ databases">
        <title>Large-scale comparative analyses of tick genomes elucidate their genetic diversity and vector capacities.</title>
        <authorList>
            <person name="Jia N."/>
            <person name="Wang J."/>
            <person name="Shi W."/>
            <person name="Du L."/>
            <person name="Sun Y."/>
            <person name="Zhan W."/>
            <person name="Jiang J."/>
            <person name="Wang Q."/>
            <person name="Zhang B."/>
            <person name="Ji P."/>
            <person name="Sakyi L.B."/>
            <person name="Cui X."/>
            <person name="Yuan T."/>
            <person name="Jiang B."/>
            <person name="Yang W."/>
            <person name="Lam T.T.-Y."/>
            <person name="Chang Q."/>
            <person name="Ding S."/>
            <person name="Wang X."/>
            <person name="Zhu J."/>
            <person name="Ruan X."/>
            <person name="Zhao L."/>
            <person name="Wei J."/>
            <person name="Que T."/>
            <person name="Du C."/>
            <person name="Cheng J."/>
            <person name="Dai P."/>
            <person name="Han X."/>
            <person name="Huang E."/>
            <person name="Gao Y."/>
            <person name="Liu J."/>
            <person name="Shao H."/>
            <person name="Ye R."/>
            <person name="Li L."/>
            <person name="Wei W."/>
            <person name="Wang X."/>
            <person name="Wang C."/>
            <person name="Yang T."/>
            <person name="Huo Q."/>
            <person name="Li W."/>
            <person name="Guo W."/>
            <person name="Chen H."/>
            <person name="Zhou L."/>
            <person name="Ni X."/>
            <person name="Tian J."/>
            <person name="Zhou Y."/>
            <person name="Sheng Y."/>
            <person name="Liu T."/>
            <person name="Pan Y."/>
            <person name="Xia L."/>
            <person name="Li J."/>
            <person name="Zhao F."/>
            <person name="Cao W."/>
        </authorList>
    </citation>
    <scope>NUCLEOTIDE SEQUENCE</scope>
    <source>
        <strain evidence="1">Dsil-2018</strain>
    </source>
</reference>
<accession>A0ACB8E1V6</accession>
<comment type="caution">
    <text evidence="1">The sequence shown here is derived from an EMBL/GenBank/DDBJ whole genome shotgun (WGS) entry which is preliminary data.</text>
</comment>
<organism evidence="1 2">
    <name type="scientific">Dermacentor silvarum</name>
    <name type="common">Tick</name>
    <dbReference type="NCBI Taxonomy" id="543639"/>
    <lineage>
        <taxon>Eukaryota</taxon>
        <taxon>Metazoa</taxon>
        <taxon>Ecdysozoa</taxon>
        <taxon>Arthropoda</taxon>
        <taxon>Chelicerata</taxon>
        <taxon>Arachnida</taxon>
        <taxon>Acari</taxon>
        <taxon>Parasitiformes</taxon>
        <taxon>Ixodida</taxon>
        <taxon>Ixodoidea</taxon>
        <taxon>Ixodidae</taxon>
        <taxon>Rhipicephalinae</taxon>
        <taxon>Dermacentor</taxon>
    </lineage>
</organism>
<sequence length="234" mass="26053">MTAAEPPTRCREIERKFRVPPDVERRLLALGASLVSRKTFVDTYYDTEDYFLCLRDHWLRLRGSDENNAWELKHRRKGDASCAAAATAYREVRGDAQIMATLGEVLPQTRLVKDVSRVSDLVANGTLRELAVITTVRKTFKAPAGNAVVDIDETDWGFSVGEIEVVLVESDDGSDLQAGAVEGATAEISALSAQLGVDEEGPPPEGKVESYLRLRRPELYYRLLDCVWSRHTAK</sequence>
<evidence type="ECO:0000313" key="1">
    <source>
        <dbReference type="EMBL" id="KAH7980794.1"/>
    </source>
</evidence>
<dbReference type="Proteomes" id="UP000821865">
    <property type="component" value="Chromosome 1"/>
</dbReference>
<gene>
    <name evidence="1" type="ORF">HPB49_019310</name>
</gene>
<proteinExistence type="predicted"/>
<dbReference type="EMBL" id="CM023470">
    <property type="protein sequence ID" value="KAH7980794.1"/>
    <property type="molecule type" value="Genomic_DNA"/>
</dbReference>
<name>A0ACB8E1V6_DERSI</name>
<protein>
    <submittedName>
        <fullName evidence="1">Uncharacterized protein</fullName>
    </submittedName>
</protein>